<dbReference type="SMART" id="SM00382">
    <property type="entry name" value="AAA"/>
    <property type="match status" value="1"/>
</dbReference>
<feature type="domain" description="PAC" evidence="7">
    <location>
        <begin position="188"/>
        <end position="244"/>
    </location>
</feature>
<dbReference type="InterPro" id="IPR027417">
    <property type="entry name" value="P-loop_NTPase"/>
</dbReference>
<protein>
    <submittedName>
        <fullName evidence="8">Sigma-54 interaction domain-containing protein</fullName>
    </submittedName>
</protein>
<dbReference type="InterPro" id="IPR009057">
    <property type="entry name" value="Homeodomain-like_sf"/>
</dbReference>
<evidence type="ECO:0000313" key="9">
    <source>
        <dbReference type="Proteomes" id="UP001597169"/>
    </source>
</evidence>
<dbReference type="InterPro" id="IPR013656">
    <property type="entry name" value="PAS_4"/>
</dbReference>
<keyword evidence="1" id="KW-0547">Nucleotide-binding</keyword>
<dbReference type="InterPro" id="IPR000014">
    <property type="entry name" value="PAS"/>
</dbReference>
<gene>
    <name evidence="8" type="ORF">ACFQ3J_09335</name>
</gene>
<dbReference type="Gene3D" id="1.10.8.60">
    <property type="match status" value="1"/>
</dbReference>
<evidence type="ECO:0000313" key="8">
    <source>
        <dbReference type="EMBL" id="MFD1128374.1"/>
    </source>
</evidence>
<dbReference type="PROSITE" id="PS50113">
    <property type="entry name" value="PAC"/>
    <property type="match status" value="1"/>
</dbReference>
<dbReference type="Gene3D" id="3.30.450.20">
    <property type="entry name" value="PAS domain"/>
    <property type="match status" value="1"/>
</dbReference>
<dbReference type="CDD" id="cd00009">
    <property type="entry name" value="AAA"/>
    <property type="match status" value="1"/>
</dbReference>
<dbReference type="PROSITE" id="PS00675">
    <property type="entry name" value="SIGMA54_INTERACT_1"/>
    <property type="match status" value="1"/>
</dbReference>
<keyword evidence="9" id="KW-1185">Reference proteome</keyword>
<dbReference type="Gene3D" id="3.40.50.300">
    <property type="entry name" value="P-loop containing nucleotide triphosphate hydrolases"/>
    <property type="match status" value="1"/>
</dbReference>
<dbReference type="SUPFAM" id="SSF55785">
    <property type="entry name" value="PYP-like sensor domain (PAS domain)"/>
    <property type="match status" value="1"/>
</dbReference>
<keyword evidence="2" id="KW-0067">ATP-binding</keyword>
<dbReference type="InterPro" id="IPR002197">
    <property type="entry name" value="HTH_Fis"/>
</dbReference>
<dbReference type="PANTHER" id="PTHR32071:SF57">
    <property type="entry name" value="C4-DICARBOXYLATE TRANSPORT TRANSCRIPTIONAL REGULATORY PROTEIN DCTD"/>
    <property type="match status" value="1"/>
</dbReference>
<dbReference type="Pfam" id="PF25601">
    <property type="entry name" value="AAA_lid_14"/>
    <property type="match status" value="1"/>
</dbReference>
<evidence type="ECO:0000256" key="3">
    <source>
        <dbReference type="ARBA" id="ARBA00023015"/>
    </source>
</evidence>
<dbReference type="Gene3D" id="1.10.10.60">
    <property type="entry name" value="Homeodomain-like"/>
    <property type="match status" value="1"/>
</dbReference>
<comment type="caution">
    <text evidence="8">The sequence shown here is derived from an EMBL/GenBank/DDBJ whole genome shotgun (WGS) entry which is preliminary data.</text>
</comment>
<dbReference type="CDD" id="cd00130">
    <property type="entry name" value="PAS"/>
    <property type="match status" value="1"/>
</dbReference>
<feature type="domain" description="PAS" evidence="6">
    <location>
        <begin position="127"/>
        <end position="202"/>
    </location>
</feature>
<dbReference type="Pfam" id="PF00158">
    <property type="entry name" value="Sigma54_activat"/>
    <property type="match status" value="1"/>
</dbReference>
<dbReference type="PROSITE" id="PS50112">
    <property type="entry name" value="PAS"/>
    <property type="match status" value="1"/>
</dbReference>
<evidence type="ECO:0000259" key="7">
    <source>
        <dbReference type="PROSITE" id="PS50113"/>
    </source>
</evidence>
<dbReference type="InterPro" id="IPR035965">
    <property type="entry name" value="PAS-like_dom_sf"/>
</dbReference>
<evidence type="ECO:0000259" key="5">
    <source>
        <dbReference type="PROSITE" id="PS50045"/>
    </source>
</evidence>
<dbReference type="Pfam" id="PF02954">
    <property type="entry name" value="HTH_8"/>
    <property type="match status" value="1"/>
</dbReference>
<evidence type="ECO:0000256" key="1">
    <source>
        <dbReference type="ARBA" id="ARBA00022741"/>
    </source>
</evidence>
<organism evidence="8 9">
    <name type="scientific">Paenibacillus provencensis</name>
    <dbReference type="NCBI Taxonomy" id="441151"/>
    <lineage>
        <taxon>Bacteria</taxon>
        <taxon>Bacillati</taxon>
        <taxon>Bacillota</taxon>
        <taxon>Bacilli</taxon>
        <taxon>Bacillales</taxon>
        <taxon>Paenibacillaceae</taxon>
        <taxon>Paenibacillus</taxon>
    </lineage>
</organism>
<accession>A0ABW3PKU5</accession>
<dbReference type="Proteomes" id="UP001597169">
    <property type="component" value="Unassembled WGS sequence"/>
</dbReference>
<evidence type="ECO:0000259" key="6">
    <source>
        <dbReference type="PROSITE" id="PS50112"/>
    </source>
</evidence>
<keyword evidence="3" id="KW-0805">Transcription regulation</keyword>
<dbReference type="InterPro" id="IPR025662">
    <property type="entry name" value="Sigma_54_int_dom_ATP-bd_1"/>
</dbReference>
<reference evidence="9" key="1">
    <citation type="journal article" date="2019" name="Int. J. Syst. Evol. Microbiol.">
        <title>The Global Catalogue of Microorganisms (GCM) 10K type strain sequencing project: providing services to taxonomists for standard genome sequencing and annotation.</title>
        <authorList>
            <consortium name="The Broad Institute Genomics Platform"/>
            <consortium name="The Broad Institute Genome Sequencing Center for Infectious Disease"/>
            <person name="Wu L."/>
            <person name="Ma J."/>
        </authorList>
    </citation>
    <scope>NUCLEOTIDE SEQUENCE [LARGE SCALE GENOMIC DNA]</scope>
    <source>
        <strain evidence="9">CCUG 53519</strain>
    </source>
</reference>
<dbReference type="PROSITE" id="PS50045">
    <property type="entry name" value="SIGMA54_INTERACT_4"/>
    <property type="match status" value="1"/>
</dbReference>
<name>A0ABW3PKU5_9BACL</name>
<dbReference type="NCBIfam" id="TIGR00229">
    <property type="entry name" value="sensory_box"/>
    <property type="match status" value="1"/>
</dbReference>
<dbReference type="SMART" id="SM00091">
    <property type="entry name" value="PAS"/>
    <property type="match status" value="1"/>
</dbReference>
<dbReference type="InterPro" id="IPR003593">
    <property type="entry name" value="AAA+_ATPase"/>
</dbReference>
<dbReference type="SUPFAM" id="SSF46689">
    <property type="entry name" value="Homeodomain-like"/>
    <property type="match status" value="1"/>
</dbReference>
<keyword evidence="4" id="KW-0804">Transcription</keyword>
<feature type="domain" description="Sigma-54 factor interaction" evidence="5">
    <location>
        <begin position="263"/>
        <end position="492"/>
    </location>
</feature>
<dbReference type="PRINTS" id="PR01590">
    <property type="entry name" value="HTHFIS"/>
</dbReference>
<dbReference type="Pfam" id="PF08448">
    <property type="entry name" value="PAS_4"/>
    <property type="match status" value="1"/>
</dbReference>
<dbReference type="RefSeq" id="WP_091155540.1">
    <property type="nucleotide sequence ID" value="NZ_JBHTKX010000001.1"/>
</dbReference>
<evidence type="ECO:0000256" key="4">
    <source>
        <dbReference type="ARBA" id="ARBA00023163"/>
    </source>
</evidence>
<dbReference type="EMBL" id="JBHTKX010000001">
    <property type="protein sequence ID" value="MFD1128374.1"/>
    <property type="molecule type" value="Genomic_DNA"/>
</dbReference>
<evidence type="ECO:0000256" key="2">
    <source>
        <dbReference type="ARBA" id="ARBA00022840"/>
    </source>
</evidence>
<proteinExistence type="predicted"/>
<dbReference type="InterPro" id="IPR058031">
    <property type="entry name" value="AAA_lid_NorR"/>
</dbReference>
<dbReference type="InterPro" id="IPR002078">
    <property type="entry name" value="Sigma_54_int"/>
</dbReference>
<sequence>MFNNEQIKINSQYIALNSDQAVSLMIQHLRDSSTVHIAWNNQHYLFIPSDLNSWLDKDGIIRDALAHWSPSPTVNYEDRRFSRGDWVSELPEDLCRPIVFVNNSDQIAGFLSPFTLLKQVAAQKRIAESYLSTLLDTVTDAVTAVDRKGTVICWNEAAVNVYDIPFERIMGRTIGEHFDPESLMLLRSIDEGRIIRNMYHKSREGTHVLINASPVTDTNGHIIGGLATEQDITHLVKLNEELTSVQASILDNLPRKDDPFSHIDGQSNSISKVVRIGKKVAESDTPVILYGESGVGKEQLAKVIHLASSRAEEPFLSINCSAVPVGLLESELFGFEGGTFSGNSHHEPGKLELAAGGTLLLNEIDKLPMDVQDKLYHALKNQSFRRYGGHTEIPLNTRIIGATKHNLEELASSQHFSSELYYTLSIVSISVPPLRDRIEDISILSKMYLREFAVQYQKPIAVLTPEVLLAFSKYEWPGNIAELRAVLERSVILGEGDQIKLEHLPDSFQDHFATINEGDQGLPGNIYYENRLKARVTEAEEKAVIEEALQKASGNKSITAKLLGISRGTLYNKMKKHNLE</sequence>
<dbReference type="PANTHER" id="PTHR32071">
    <property type="entry name" value="TRANSCRIPTIONAL REGULATORY PROTEIN"/>
    <property type="match status" value="1"/>
</dbReference>
<dbReference type="SUPFAM" id="SSF52540">
    <property type="entry name" value="P-loop containing nucleoside triphosphate hydrolases"/>
    <property type="match status" value="1"/>
</dbReference>
<dbReference type="InterPro" id="IPR000700">
    <property type="entry name" value="PAS-assoc_C"/>
</dbReference>